<dbReference type="InterPro" id="IPR031311">
    <property type="entry name" value="CHIT_BIND_RR_consensus"/>
</dbReference>
<keyword evidence="1 2" id="KW-0193">Cuticle</keyword>
<dbReference type="AlphaFoldDB" id="A0A834MP53"/>
<evidence type="ECO:0000256" key="3">
    <source>
        <dbReference type="SAM" id="MobiDB-lite"/>
    </source>
</evidence>
<evidence type="ECO:0000256" key="4">
    <source>
        <dbReference type="SAM" id="SignalP"/>
    </source>
</evidence>
<dbReference type="Pfam" id="PF00379">
    <property type="entry name" value="Chitin_bind_4"/>
    <property type="match status" value="1"/>
</dbReference>
<sequence>MNRFSVVVLMFIVTAVLGYGVQEDYGGIEEYGDQGGFFNDNHFDNNGFEYSDFYISDPQDGSYEGGYKNGEEEAQANLEESDGNKANQESAHGGQSGGNGHDSHHVPHYHFSYGVHDPHTKDHKTHQEYRDHDKVVGSYTLQEPDGTHRIVEYTADKHNGFRAVVRHVGHAHHDAGHGNHGGHVGHSFVRTTHWGFGSG</sequence>
<dbReference type="PROSITE" id="PS51155">
    <property type="entry name" value="CHIT_BIND_RR_2"/>
    <property type="match status" value="1"/>
</dbReference>
<evidence type="ECO:0000256" key="2">
    <source>
        <dbReference type="PROSITE-ProRule" id="PRU00497"/>
    </source>
</evidence>
<gene>
    <name evidence="5" type="ORF">GWI33_004362</name>
</gene>
<evidence type="ECO:0000256" key="1">
    <source>
        <dbReference type="ARBA" id="ARBA00022460"/>
    </source>
</evidence>
<dbReference type="Proteomes" id="UP000625711">
    <property type="component" value="Unassembled WGS sequence"/>
</dbReference>
<dbReference type="GO" id="GO:0042302">
    <property type="term" value="F:structural constituent of cuticle"/>
    <property type="evidence" value="ECO:0007669"/>
    <property type="project" value="UniProtKB-UniRule"/>
</dbReference>
<dbReference type="PANTHER" id="PTHR12236:SF76">
    <property type="entry name" value="ADULT-SPECIFIC CUTICULAR PROTEIN ACP-20-LIKE PROTEIN"/>
    <property type="match status" value="1"/>
</dbReference>
<keyword evidence="4" id="KW-0732">Signal</keyword>
<proteinExistence type="predicted"/>
<dbReference type="PROSITE" id="PS00233">
    <property type="entry name" value="CHIT_BIND_RR_1"/>
    <property type="match status" value="1"/>
</dbReference>
<dbReference type="InterPro" id="IPR051217">
    <property type="entry name" value="Insect_Cuticle_Struc_Prot"/>
</dbReference>
<name>A0A834MP53_RHYFE</name>
<evidence type="ECO:0000313" key="5">
    <source>
        <dbReference type="EMBL" id="KAF7286739.1"/>
    </source>
</evidence>
<feature type="signal peptide" evidence="4">
    <location>
        <begin position="1"/>
        <end position="18"/>
    </location>
</feature>
<protein>
    <submittedName>
        <fullName evidence="5">Uncharacterized protein</fullName>
    </submittedName>
</protein>
<dbReference type="PANTHER" id="PTHR12236">
    <property type="entry name" value="STRUCTURAL CONTITUENT OF CUTICLE"/>
    <property type="match status" value="1"/>
</dbReference>
<dbReference type="EMBL" id="JAACXV010000022">
    <property type="protein sequence ID" value="KAF7286739.1"/>
    <property type="molecule type" value="Genomic_DNA"/>
</dbReference>
<accession>A0A834MP53</accession>
<organism evidence="5 6">
    <name type="scientific">Rhynchophorus ferrugineus</name>
    <name type="common">Red palm weevil</name>
    <name type="synonym">Curculio ferrugineus</name>
    <dbReference type="NCBI Taxonomy" id="354439"/>
    <lineage>
        <taxon>Eukaryota</taxon>
        <taxon>Metazoa</taxon>
        <taxon>Ecdysozoa</taxon>
        <taxon>Arthropoda</taxon>
        <taxon>Hexapoda</taxon>
        <taxon>Insecta</taxon>
        <taxon>Pterygota</taxon>
        <taxon>Neoptera</taxon>
        <taxon>Endopterygota</taxon>
        <taxon>Coleoptera</taxon>
        <taxon>Polyphaga</taxon>
        <taxon>Cucujiformia</taxon>
        <taxon>Curculionidae</taxon>
        <taxon>Dryophthorinae</taxon>
        <taxon>Rhynchophorus</taxon>
    </lineage>
</organism>
<keyword evidence="6" id="KW-1185">Reference proteome</keyword>
<dbReference type="OrthoDB" id="6382835at2759"/>
<dbReference type="InterPro" id="IPR000618">
    <property type="entry name" value="Insect_cuticle"/>
</dbReference>
<feature type="region of interest" description="Disordered" evidence="3">
    <location>
        <begin position="74"/>
        <end position="112"/>
    </location>
</feature>
<dbReference type="GO" id="GO:0031012">
    <property type="term" value="C:extracellular matrix"/>
    <property type="evidence" value="ECO:0007669"/>
    <property type="project" value="TreeGrafter"/>
</dbReference>
<dbReference type="PRINTS" id="PR00947">
    <property type="entry name" value="CUTICLE"/>
</dbReference>
<feature type="chain" id="PRO_5032607839" evidence="4">
    <location>
        <begin position="19"/>
        <end position="199"/>
    </location>
</feature>
<reference evidence="5" key="1">
    <citation type="submission" date="2020-08" db="EMBL/GenBank/DDBJ databases">
        <title>Genome sequencing and assembly of the red palm weevil Rhynchophorus ferrugineus.</title>
        <authorList>
            <person name="Dias G.B."/>
            <person name="Bergman C.M."/>
            <person name="Manee M."/>
        </authorList>
    </citation>
    <scope>NUCLEOTIDE SEQUENCE</scope>
    <source>
        <strain evidence="5">AA-2017</strain>
        <tissue evidence="5">Whole larva</tissue>
    </source>
</reference>
<evidence type="ECO:0000313" key="6">
    <source>
        <dbReference type="Proteomes" id="UP000625711"/>
    </source>
</evidence>
<dbReference type="GO" id="GO:0005615">
    <property type="term" value="C:extracellular space"/>
    <property type="evidence" value="ECO:0007669"/>
    <property type="project" value="TreeGrafter"/>
</dbReference>
<comment type="caution">
    <text evidence="5">The sequence shown here is derived from an EMBL/GenBank/DDBJ whole genome shotgun (WGS) entry which is preliminary data.</text>
</comment>